<feature type="non-terminal residue" evidence="2">
    <location>
        <position position="1"/>
    </location>
</feature>
<reference evidence="2" key="1">
    <citation type="submission" date="2020-10" db="EMBL/GenBank/DDBJ databases">
        <authorList>
            <person name="Gilroy R."/>
        </authorList>
    </citation>
    <scope>NUCLEOTIDE SEQUENCE</scope>
    <source>
        <strain evidence="2">ChiGjej2B2-16831</strain>
    </source>
</reference>
<sequence>TPAPDVHPPERQPDRALRRVLLAALLIPAALIIAFVLSFGAFSASGASVSGVTSLPAEEYLAETGDRETAAWLDGCGSEPGTAHVLRYSDGAGTQFLIYAPGLGALPQVRITQGGGLFGRTVRLDMQRGGGDGRTLLLVTAGESAPPRLALTLNGSSLACELTDVTRPLALPDT</sequence>
<keyword evidence="1" id="KW-1133">Transmembrane helix</keyword>
<accession>A0A9D1N2M4</accession>
<gene>
    <name evidence="2" type="ORF">IAD24_01060</name>
</gene>
<protein>
    <submittedName>
        <fullName evidence="2">Uncharacterized protein</fullName>
    </submittedName>
</protein>
<feature type="transmembrane region" description="Helical" evidence="1">
    <location>
        <begin position="20"/>
        <end position="42"/>
    </location>
</feature>
<comment type="caution">
    <text evidence="2">The sequence shown here is derived from an EMBL/GenBank/DDBJ whole genome shotgun (WGS) entry which is preliminary data.</text>
</comment>
<name>A0A9D1N2M4_9FIRM</name>
<keyword evidence="1" id="KW-0812">Transmembrane</keyword>
<keyword evidence="1" id="KW-0472">Membrane</keyword>
<organism evidence="2 3">
    <name type="scientific">Candidatus Aphodomorpha intestinavium</name>
    <dbReference type="NCBI Taxonomy" id="2840672"/>
    <lineage>
        <taxon>Bacteria</taxon>
        <taxon>Bacillati</taxon>
        <taxon>Bacillota</taxon>
        <taxon>Clostridia</taxon>
        <taxon>Eubacteriales</taxon>
        <taxon>Candidatus Aphodomorpha</taxon>
    </lineage>
</organism>
<dbReference type="AlphaFoldDB" id="A0A9D1N2M4"/>
<reference evidence="2" key="2">
    <citation type="journal article" date="2021" name="PeerJ">
        <title>Extensive microbial diversity within the chicken gut microbiome revealed by metagenomics and culture.</title>
        <authorList>
            <person name="Gilroy R."/>
            <person name="Ravi A."/>
            <person name="Getino M."/>
            <person name="Pursley I."/>
            <person name="Horton D.L."/>
            <person name="Alikhan N.F."/>
            <person name="Baker D."/>
            <person name="Gharbi K."/>
            <person name="Hall N."/>
            <person name="Watson M."/>
            <person name="Adriaenssens E.M."/>
            <person name="Foster-Nyarko E."/>
            <person name="Jarju S."/>
            <person name="Secka A."/>
            <person name="Antonio M."/>
            <person name="Oren A."/>
            <person name="Chaudhuri R.R."/>
            <person name="La Ragione R."/>
            <person name="Hildebrand F."/>
            <person name="Pallen M.J."/>
        </authorList>
    </citation>
    <scope>NUCLEOTIDE SEQUENCE</scope>
    <source>
        <strain evidence="2">ChiGjej2B2-16831</strain>
    </source>
</reference>
<dbReference type="EMBL" id="DVNZ01000034">
    <property type="protein sequence ID" value="HIU93725.1"/>
    <property type="molecule type" value="Genomic_DNA"/>
</dbReference>
<evidence type="ECO:0000256" key="1">
    <source>
        <dbReference type="SAM" id="Phobius"/>
    </source>
</evidence>
<proteinExistence type="predicted"/>
<dbReference type="Proteomes" id="UP000824128">
    <property type="component" value="Unassembled WGS sequence"/>
</dbReference>
<evidence type="ECO:0000313" key="2">
    <source>
        <dbReference type="EMBL" id="HIU93725.1"/>
    </source>
</evidence>
<evidence type="ECO:0000313" key="3">
    <source>
        <dbReference type="Proteomes" id="UP000824128"/>
    </source>
</evidence>